<dbReference type="GO" id="GO:0017108">
    <property type="term" value="F:5'-flap endonuclease activity"/>
    <property type="evidence" value="ECO:0007669"/>
    <property type="project" value="InterPro"/>
</dbReference>
<gene>
    <name evidence="5" type="ORF">A2Z67_05245</name>
</gene>
<dbReference type="GO" id="GO:0008409">
    <property type="term" value="F:5'-3' exonuclease activity"/>
    <property type="evidence" value="ECO:0007669"/>
    <property type="project" value="InterPro"/>
</dbReference>
<proteinExistence type="predicted"/>
<dbReference type="InterPro" id="IPR038969">
    <property type="entry name" value="FEN"/>
</dbReference>
<dbReference type="InterPro" id="IPR020046">
    <property type="entry name" value="5-3_exonucl_a-hlix_arch_N"/>
</dbReference>
<dbReference type="InterPro" id="IPR029060">
    <property type="entry name" value="PIN-like_dom_sf"/>
</dbReference>
<keyword evidence="1" id="KW-0540">Nuclease</keyword>
<dbReference type="Gene3D" id="3.40.50.1010">
    <property type="entry name" value="5'-nuclease"/>
    <property type="match status" value="1"/>
</dbReference>
<dbReference type="InterPro" id="IPR020045">
    <property type="entry name" value="DNA_polI_H3TH"/>
</dbReference>
<feature type="domain" description="5'-3' exonuclease" evidence="4">
    <location>
        <begin position="11"/>
        <end position="283"/>
    </location>
</feature>
<keyword evidence="3" id="KW-0238">DNA-binding</keyword>
<dbReference type="GO" id="GO:0033567">
    <property type="term" value="P:DNA replication, Okazaki fragment processing"/>
    <property type="evidence" value="ECO:0007669"/>
    <property type="project" value="InterPro"/>
</dbReference>
<evidence type="ECO:0000313" key="6">
    <source>
        <dbReference type="Proteomes" id="UP000176939"/>
    </source>
</evidence>
<dbReference type="SUPFAM" id="SSF47807">
    <property type="entry name" value="5' to 3' exonuclease, C-terminal subdomain"/>
    <property type="match status" value="1"/>
</dbReference>
<dbReference type="SMART" id="SM00475">
    <property type="entry name" value="53EXOc"/>
    <property type="match status" value="1"/>
</dbReference>
<dbReference type="InterPro" id="IPR008918">
    <property type="entry name" value="HhH2"/>
</dbReference>
<comment type="caution">
    <text evidence="5">The sequence shown here is derived from an EMBL/GenBank/DDBJ whole genome shotgun (WGS) entry which is preliminary data.</text>
</comment>
<organism evidence="5 6">
    <name type="scientific">Candidatus Woesebacteria bacterium RBG_13_36_22</name>
    <dbReference type="NCBI Taxonomy" id="1802478"/>
    <lineage>
        <taxon>Bacteria</taxon>
        <taxon>Candidatus Woeseibacteriota</taxon>
    </lineage>
</organism>
<dbReference type="AlphaFoldDB" id="A0A1F7X4M0"/>
<accession>A0A1F7X4M0</accession>
<reference evidence="5 6" key="1">
    <citation type="journal article" date="2016" name="Nat. Commun.">
        <title>Thousands of microbial genomes shed light on interconnected biogeochemical processes in an aquifer system.</title>
        <authorList>
            <person name="Anantharaman K."/>
            <person name="Brown C.T."/>
            <person name="Hug L.A."/>
            <person name="Sharon I."/>
            <person name="Castelle C.J."/>
            <person name="Probst A.J."/>
            <person name="Thomas B.C."/>
            <person name="Singh A."/>
            <person name="Wilkins M.J."/>
            <person name="Karaoz U."/>
            <person name="Brodie E.L."/>
            <person name="Williams K.H."/>
            <person name="Hubbard S.S."/>
            <person name="Banfield J.F."/>
        </authorList>
    </citation>
    <scope>NUCLEOTIDE SEQUENCE [LARGE SCALE GENOMIC DNA]</scope>
</reference>
<dbReference type="SMART" id="SM00279">
    <property type="entry name" value="HhH2"/>
    <property type="match status" value="1"/>
</dbReference>
<evidence type="ECO:0000256" key="1">
    <source>
        <dbReference type="ARBA" id="ARBA00022722"/>
    </source>
</evidence>
<evidence type="ECO:0000256" key="3">
    <source>
        <dbReference type="ARBA" id="ARBA00023125"/>
    </source>
</evidence>
<dbReference type="InterPro" id="IPR036279">
    <property type="entry name" value="5-3_exonuclease_C_sf"/>
</dbReference>
<sequence>MIQENLFKNDIKIMIIDGTNFAYRAGLVSGFSLSSIEGNDTTVLFAMLNMIRHQLDKHKPSDICVCWDWEGSKIKEAVFPEYKSLREIARKKNPLEKSLFADIGSQIIELQDVLPYFGVKQAKMRGVEADDIIGLLCEELQDVLVVSSDRDLLQLVDIGALVYYPPKDILVTKDNFQELFGVPPNLFLSFKSVLGDTSDNIPGLRGFGPKTSAKLVLKYGDFERWFAPGDGHNLMPEILEDLNKSQREEISKRETWGILTRNYALMKAGYFVQDLKDEILREFTEQNVTFDQDEIEKYFNKRQFNSFLARLSGWITPFALMAYQRSKII</sequence>
<dbReference type="Proteomes" id="UP000176939">
    <property type="component" value="Unassembled WGS sequence"/>
</dbReference>
<dbReference type="CDD" id="cd09859">
    <property type="entry name" value="PIN_53EXO"/>
    <property type="match status" value="1"/>
</dbReference>
<keyword evidence="2" id="KW-0378">Hydrolase</keyword>
<dbReference type="SUPFAM" id="SSF88723">
    <property type="entry name" value="PIN domain-like"/>
    <property type="match status" value="1"/>
</dbReference>
<dbReference type="Pfam" id="PF02739">
    <property type="entry name" value="5_3_exonuc_N"/>
    <property type="match status" value="1"/>
</dbReference>
<dbReference type="Gene3D" id="1.10.150.20">
    <property type="entry name" value="5' to 3' exonuclease, C-terminal subdomain"/>
    <property type="match status" value="1"/>
</dbReference>
<dbReference type="EMBL" id="MGFQ01000024">
    <property type="protein sequence ID" value="OGM09318.1"/>
    <property type="molecule type" value="Genomic_DNA"/>
</dbReference>
<evidence type="ECO:0000313" key="5">
    <source>
        <dbReference type="EMBL" id="OGM09318.1"/>
    </source>
</evidence>
<protein>
    <recommendedName>
        <fullName evidence="4">5'-3' exonuclease domain-containing protein</fullName>
    </recommendedName>
</protein>
<dbReference type="Pfam" id="PF01367">
    <property type="entry name" value="5_3_exonuc"/>
    <property type="match status" value="1"/>
</dbReference>
<evidence type="ECO:0000256" key="2">
    <source>
        <dbReference type="ARBA" id="ARBA00022801"/>
    </source>
</evidence>
<name>A0A1F7X4M0_9BACT</name>
<dbReference type="InterPro" id="IPR002421">
    <property type="entry name" value="5-3_exonuclease"/>
</dbReference>
<dbReference type="GO" id="GO:0003677">
    <property type="term" value="F:DNA binding"/>
    <property type="evidence" value="ECO:0007669"/>
    <property type="project" value="UniProtKB-KW"/>
</dbReference>
<dbReference type="PANTHER" id="PTHR42646:SF2">
    <property type="entry name" value="5'-3' EXONUCLEASE FAMILY PROTEIN"/>
    <property type="match status" value="1"/>
</dbReference>
<evidence type="ECO:0000259" key="4">
    <source>
        <dbReference type="SMART" id="SM00475"/>
    </source>
</evidence>
<dbReference type="PANTHER" id="PTHR42646">
    <property type="entry name" value="FLAP ENDONUCLEASE XNI"/>
    <property type="match status" value="1"/>
</dbReference>